<evidence type="ECO:0000256" key="7">
    <source>
        <dbReference type="ARBA" id="ARBA00022714"/>
    </source>
</evidence>
<keyword evidence="8 13" id="KW-0479">Metal-binding</keyword>
<keyword evidence="5 13" id="KW-0808">Transferase</keyword>
<dbReference type="InterPro" id="IPR002684">
    <property type="entry name" value="Biotin_synth/BioAB"/>
</dbReference>
<evidence type="ECO:0000256" key="8">
    <source>
        <dbReference type="ARBA" id="ARBA00022723"/>
    </source>
</evidence>
<dbReference type="UniPathway" id="UPA00078">
    <property type="reaction ID" value="UER00162"/>
</dbReference>
<feature type="binding site" evidence="13 14">
    <location>
        <position position="264"/>
    </location>
    <ligand>
        <name>[2Fe-2S] cluster</name>
        <dbReference type="ChEBI" id="CHEBI:190135"/>
    </ligand>
</feature>
<feature type="binding site" evidence="13 14">
    <location>
        <position position="134"/>
    </location>
    <ligand>
        <name>[2Fe-2S] cluster</name>
        <dbReference type="ChEBI" id="CHEBI:190135"/>
    </ligand>
</feature>
<keyword evidence="10 13" id="KW-0408">Iron</keyword>
<dbReference type="PANTHER" id="PTHR22976">
    <property type="entry name" value="BIOTIN SYNTHASE"/>
    <property type="match status" value="1"/>
</dbReference>
<comment type="function">
    <text evidence="13">Catalyzes the conversion of dethiobiotin (DTB) to biotin by the insertion of a sulfur atom into dethiobiotin via a radical-based mechanism.</text>
</comment>
<dbReference type="HAMAP" id="MF_01694">
    <property type="entry name" value="BioB"/>
    <property type="match status" value="1"/>
</dbReference>
<comment type="caution">
    <text evidence="16">The sequence shown here is derived from an EMBL/GenBank/DDBJ whole genome shotgun (WGS) entry which is preliminary data.</text>
</comment>
<comment type="caution">
    <text evidence="13">Lacks conserved residue(s) required for the propagation of feature annotation.</text>
</comment>
<dbReference type="SFLD" id="SFLDG01060">
    <property type="entry name" value="BATS_domain_containing"/>
    <property type="match status" value="1"/>
</dbReference>
<keyword evidence="4 13" id="KW-0004">4Fe-4S</keyword>
<dbReference type="PANTHER" id="PTHR22976:SF2">
    <property type="entry name" value="BIOTIN SYNTHASE, MITOCHONDRIAL"/>
    <property type="match status" value="1"/>
</dbReference>
<dbReference type="Pfam" id="PF06968">
    <property type="entry name" value="BATS"/>
    <property type="match status" value="1"/>
</dbReference>
<comment type="cofactor">
    <cofactor evidence="13">
        <name>[2Fe-2S] cluster</name>
        <dbReference type="ChEBI" id="CHEBI:190135"/>
    </cofactor>
    <text evidence="13">Binds 1 [2Fe-2S] cluster. The cluster is coordinated with 3 cysteines and 1 arginine.</text>
</comment>
<dbReference type="GO" id="GO:0051539">
    <property type="term" value="F:4 iron, 4 sulfur cluster binding"/>
    <property type="evidence" value="ECO:0007669"/>
    <property type="project" value="UniProtKB-KW"/>
</dbReference>
<dbReference type="EC" id="2.8.1.6" evidence="3 13"/>
<evidence type="ECO:0000256" key="12">
    <source>
        <dbReference type="ARBA" id="ARBA00051157"/>
    </source>
</evidence>
<dbReference type="EMBL" id="PQSP01000006">
    <property type="protein sequence ID" value="RUS66122.1"/>
    <property type="molecule type" value="Genomic_DNA"/>
</dbReference>
<dbReference type="PROSITE" id="PS51918">
    <property type="entry name" value="RADICAL_SAM"/>
    <property type="match status" value="1"/>
</dbReference>
<reference evidence="16 17" key="1">
    <citation type="submission" date="2018-01" db="EMBL/GenBank/DDBJ databases">
        <title>Saezia sanguinis gen. nov., sp. nov., in the order Burkholderiales isolated from human blood.</title>
        <authorList>
            <person name="Medina-Pascual M.J."/>
            <person name="Valdezate S."/>
            <person name="Monzon S."/>
            <person name="Cuesta I."/>
            <person name="Carrasco G."/>
            <person name="Villalon P."/>
            <person name="Saez-Nieto J.A."/>
        </authorList>
    </citation>
    <scope>NUCLEOTIDE SEQUENCE [LARGE SCALE GENOMIC DNA]</scope>
    <source>
        <strain evidence="16 17">CNM695-12</strain>
    </source>
</reference>
<organism evidence="16 17">
    <name type="scientific">Saezia sanguinis</name>
    <dbReference type="NCBI Taxonomy" id="1965230"/>
    <lineage>
        <taxon>Bacteria</taxon>
        <taxon>Pseudomonadati</taxon>
        <taxon>Pseudomonadota</taxon>
        <taxon>Betaproteobacteria</taxon>
        <taxon>Burkholderiales</taxon>
        <taxon>Saeziaceae</taxon>
        <taxon>Saezia</taxon>
    </lineage>
</organism>
<evidence type="ECO:0000313" key="17">
    <source>
        <dbReference type="Proteomes" id="UP000286947"/>
    </source>
</evidence>
<dbReference type="InterPro" id="IPR013785">
    <property type="entry name" value="Aldolase_TIM"/>
</dbReference>
<protein>
    <recommendedName>
        <fullName evidence="3 13">Biotin synthase</fullName>
        <ecNumber evidence="3 13">2.8.1.6</ecNumber>
    </recommendedName>
</protein>
<comment type="subunit">
    <text evidence="13">Homodimer.</text>
</comment>
<keyword evidence="17" id="KW-1185">Reference proteome</keyword>
<dbReference type="GO" id="GO:0004076">
    <property type="term" value="F:biotin synthase activity"/>
    <property type="evidence" value="ECO:0007669"/>
    <property type="project" value="UniProtKB-UniRule"/>
</dbReference>
<dbReference type="SMART" id="SM00729">
    <property type="entry name" value="Elp3"/>
    <property type="match status" value="1"/>
</dbReference>
<keyword evidence="9 13" id="KW-0093">Biotin biosynthesis</keyword>
<dbReference type="Pfam" id="PF04055">
    <property type="entry name" value="Radical_SAM"/>
    <property type="match status" value="1"/>
</dbReference>
<evidence type="ECO:0000256" key="3">
    <source>
        <dbReference type="ARBA" id="ARBA00012236"/>
    </source>
</evidence>
<evidence type="ECO:0000313" key="16">
    <source>
        <dbReference type="EMBL" id="RUS66122.1"/>
    </source>
</evidence>
<dbReference type="RefSeq" id="WP_126980386.1">
    <property type="nucleotide sequence ID" value="NZ_PQSP01000006.1"/>
</dbReference>
<proteinExistence type="inferred from homology"/>
<evidence type="ECO:0000256" key="2">
    <source>
        <dbReference type="ARBA" id="ARBA00010765"/>
    </source>
</evidence>
<dbReference type="SFLD" id="SFLDS00029">
    <property type="entry name" value="Radical_SAM"/>
    <property type="match status" value="1"/>
</dbReference>
<dbReference type="InterPro" id="IPR024177">
    <property type="entry name" value="Biotin_synthase"/>
</dbReference>
<comment type="similarity">
    <text evidence="2 13">Belongs to the radical SAM superfamily. Biotin synthase family.</text>
</comment>
<dbReference type="GO" id="GO:0051537">
    <property type="term" value="F:2 iron, 2 sulfur cluster binding"/>
    <property type="evidence" value="ECO:0007669"/>
    <property type="project" value="UniProtKB-KW"/>
</dbReference>
<feature type="domain" description="Radical SAM core" evidence="15">
    <location>
        <begin position="40"/>
        <end position="266"/>
    </location>
</feature>
<dbReference type="NCBIfam" id="TIGR00433">
    <property type="entry name" value="bioB"/>
    <property type="match status" value="1"/>
</dbReference>
<evidence type="ECO:0000256" key="6">
    <source>
        <dbReference type="ARBA" id="ARBA00022691"/>
    </source>
</evidence>
<evidence type="ECO:0000256" key="5">
    <source>
        <dbReference type="ARBA" id="ARBA00022679"/>
    </source>
</evidence>
<feature type="binding site" evidence="13 14">
    <location>
        <position position="61"/>
    </location>
    <ligand>
        <name>[4Fe-4S] cluster</name>
        <dbReference type="ChEBI" id="CHEBI:49883"/>
        <note>4Fe-4S-S-AdoMet</note>
    </ligand>
</feature>
<evidence type="ECO:0000256" key="14">
    <source>
        <dbReference type="PIRSR" id="PIRSR001619-1"/>
    </source>
</evidence>
<comment type="cofactor">
    <cofactor evidence="13 14">
        <name>[4Fe-4S] cluster</name>
        <dbReference type="ChEBI" id="CHEBI:49883"/>
    </cofactor>
    <text evidence="13 14">Binds 1 [4Fe-4S] cluster. The cluster is coordinated with 3 cysteines and an exchangeable S-adenosyl-L-methionine.</text>
</comment>
<dbReference type="SMART" id="SM00876">
    <property type="entry name" value="BATS"/>
    <property type="match status" value="1"/>
</dbReference>
<dbReference type="InterPro" id="IPR007197">
    <property type="entry name" value="rSAM"/>
</dbReference>
<dbReference type="OrthoDB" id="9786826at2"/>
<dbReference type="GO" id="GO:0009102">
    <property type="term" value="P:biotin biosynthetic process"/>
    <property type="evidence" value="ECO:0007669"/>
    <property type="project" value="UniProtKB-UniRule"/>
</dbReference>
<evidence type="ECO:0000256" key="11">
    <source>
        <dbReference type="ARBA" id="ARBA00023014"/>
    </source>
</evidence>
<dbReference type="PIRSF" id="PIRSF001619">
    <property type="entry name" value="Biotin_synth"/>
    <property type="match status" value="1"/>
</dbReference>
<gene>
    <name evidence="13 16" type="primary">bioB</name>
    <name evidence="16" type="ORF">CUZ56_02200</name>
</gene>
<dbReference type="GO" id="GO:0005506">
    <property type="term" value="F:iron ion binding"/>
    <property type="evidence" value="ECO:0007669"/>
    <property type="project" value="UniProtKB-UniRule"/>
</dbReference>
<evidence type="ECO:0000256" key="4">
    <source>
        <dbReference type="ARBA" id="ARBA00022485"/>
    </source>
</evidence>
<feature type="binding site" evidence="13 14">
    <location>
        <position position="57"/>
    </location>
    <ligand>
        <name>[4Fe-4S] cluster</name>
        <dbReference type="ChEBI" id="CHEBI:49883"/>
        <note>4Fe-4S-S-AdoMet</note>
    </ligand>
</feature>
<evidence type="ECO:0000259" key="15">
    <source>
        <dbReference type="PROSITE" id="PS51918"/>
    </source>
</evidence>
<dbReference type="SUPFAM" id="SSF102114">
    <property type="entry name" value="Radical SAM enzymes"/>
    <property type="match status" value="1"/>
</dbReference>
<comment type="pathway">
    <text evidence="1 13">Cofactor biosynthesis; biotin biosynthesis; biotin from 7,8-diaminononanoate: step 2/2.</text>
</comment>
<comment type="catalytic activity">
    <reaction evidence="12 13">
        <text>(4R,5S)-dethiobiotin + (sulfur carrier)-SH + 2 reduced [2Fe-2S]-[ferredoxin] + 2 S-adenosyl-L-methionine = (sulfur carrier)-H + biotin + 2 5'-deoxyadenosine + 2 L-methionine + 2 oxidized [2Fe-2S]-[ferredoxin]</text>
        <dbReference type="Rhea" id="RHEA:22060"/>
        <dbReference type="Rhea" id="RHEA-COMP:10000"/>
        <dbReference type="Rhea" id="RHEA-COMP:10001"/>
        <dbReference type="Rhea" id="RHEA-COMP:14737"/>
        <dbReference type="Rhea" id="RHEA-COMP:14739"/>
        <dbReference type="ChEBI" id="CHEBI:17319"/>
        <dbReference type="ChEBI" id="CHEBI:29917"/>
        <dbReference type="ChEBI" id="CHEBI:33737"/>
        <dbReference type="ChEBI" id="CHEBI:33738"/>
        <dbReference type="ChEBI" id="CHEBI:57586"/>
        <dbReference type="ChEBI" id="CHEBI:57844"/>
        <dbReference type="ChEBI" id="CHEBI:59789"/>
        <dbReference type="ChEBI" id="CHEBI:64428"/>
        <dbReference type="ChEBI" id="CHEBI:149473"/>
        <dbReference type="EC" id="2.8.1.6"/>
    </reaction>
</comment>
<feature type="binding site" evidence="13 14">
    <location>
        <position position="64"/>
    </location>
    <ligand>
        <name>[4Fe-4S] cluster</name>
        <dbReference type="ChEBI" id="CHEBI:49883"/>
        <note>4Fe-4S-S-AdoMet</note>
    </ligand>
</feature>
<sequence>MKQKIIEGLRLDYEQALDLVNTTPKEELYALANGLRKHFHQNRISTCMIMNAKSGACTEDCKWCSQSKFYETEVSVHRLVDVDAVHAHARIAHDNGVHNFALVTSGKRLKPREVDQLAEMVVQVKADKPRMEYCSSLGLLPKEELQKLWDAGVRRYHCNLETAPSYFPEVCTTHTTEEKIATIKAAQEVGMKICSGGIIGMGETMAQRIELAVTLQQLRVDSIPVNLLMPIAGTPMAKMTLLSDEEILTTFAMFCITNPTAEIRFAAGRARIKNILAKALQCGVSASMVGDMLTTANTKVIDDFALFEQMGYDYATRH</sequence>
<dbReference type="SFLD" id="SFLDG01278">
    <property type="entry name" value="biotin_synthase_like"/>
    <property type="match status" value="1"/>
</dbReference>
<dbReference type="InterPro" id="IPR006638">
    <property type="entry name" value="Elp3/MiaA/NifB-like_rSAM"/>
</dbReference>
<comment type="cofactor">
    <cofactor evidence="14">
        <name>[2Fe-2S] cluster</name>
        <dbReference type="ChEBI" id="CHEBI:190135"/>
    </cofactor>
    <text evidence="14">Binds 1 [2Fe-2S] cluster. The cluster is coordinated with 3 cysteines and 1 arginine.</text>
</comment>
<dbReference type="AlphaFoldDB" id="A0A433SBK9"/>
<keyword evidence="7 13" id="KW-0001">2Fe-2S</keyword>
<accession>A0A433SBK9</accession>
<dbReference type="Proteomes" id="UP000286947">
    <property type="component" value="Unassembled WGS sequence"/>
</dbReference>
<feature type="binding site" evidence="13 14">
    <location>
        <position position="194"/>
    </location>
    <ligand>
        <name>[2Fe-2S] cluster</name>
        <dbReference type="ChEBI" id="CHEBI:190135"/>
    </ligand>
</feature>
<evidence type="ECO:0000256" key="10">
    <source>
        <dbReference type="ARBA" id="ARBA00023004"/>
    </source>
</evidence>
<evidence type="ECO:0000256" key="9">
    <source>
        <dbReference type="ARBA" id="ARBA00022756"/>
    </source>
</evidence>
<name>A0A433SBK9_9BURK</name>
<dbReference type="CDD" id="cd01335">
    <property type="entry name" value="Radical_SAM"/>
    <property type="match status" value="1"/>
</dbReference>
<dbReference type="InterPro" id="IPR010722">
    <property type="entry name" value="BATS_dom"/>
</dbReference>
<evidence type="ECO:0000256" key="13">
    <source>
        <dbReference type="HAMAP-Rule" id="MF_01694"/>
    </source>
</evidence>
<evidence type="ECO:0000256" key="1">
    <source>
        <dbReference type="ARBA" id="ARBA00004942"/>
    </source>
</evidence>
<keyword evidence="11 13" id="KW-0411">Iron-sulfur</keyword>
<dbReference type="InterPro" id="IPR058240">
    <property type="entry name" value="rSAM_sf"/>
</dbReference>
<dbReference type="Gene3D" id="3.20.20.70">
    <property type="entry name" value="Aldolase class I"/>
    <property type="match status" value="1"/>
</dbReference>
<keyword evidence="6 13" id="KW-0949">S-adenosyl-L-methionine</keyword>